<dbReference type="OrthoDB" id="271770at2759"/>
<comment type="caution">
    <text evidence="2">The sequence shown here is derived from an EMBL/GenBank/DDBJ whole genome shotgun (WGS) entry which is preliminary data.</text>
</comment>
<evidence type="ECO:0000256" key="1">
    <source>
        <dbReference type="SAM" id="MobiDB-lite"/>
    </source>
</evidence>
<dbReference type="AlphaFoldDB" id="A0A061IZS9"/>
<sequence length="118" mass="13818">MEQSMQSGMERFRERNARLREENAELRARLSQERPHSATDGMCKGSRELEVDLCRELIQEKDGKATILELHNELIRLKRQCAVYADALEEARGNFVEMKRLYDELNHLLDQCNKAELP</sequence>
<name>A0A061IZS9_TRYRA</name>
<evidence type="ECO:0000313" key="3">
    <source>
        <dbReference type="Proteomes" id="UP000031737"/>
    </source>
</evidence>
<organism evidence="2 3">
    <name type="scientific">Trypanosoma rangeli SC58</name>
    <dbReference type="NCBI Taxonomy" id="429131"/>
    <lineage>
        <taxon>Eukaryota</taxon>
        <taxon>Discoba</taxon>
        <taxon>Euglenozoa</taxon>
        <taxon>Kinetoplastea</taxon>
        <taxon>Metakinetoplastina</taxon>
        <taxon>Trypanosomatida</taxon>
        <taxon>Trypanosomatidae</taxon>
        <taxon>Trypanosoma</taxon>
        <taxon>Herpetosoma</taxon>
    </lineage>
</organism>
<dbReference type="VEuPathDB" id="TriTrypDB:TRSC58_04102"/>
<keyword evidence="3" id="KW-1185">Reference proteome</keyword>
<reference evidence="2 3" key="1">
    <citation type="submission" date="2013-07" db="EMBL/GenBank/DDBJ databases">
        <authorList>
            <person name="Stoco P.H."/>
            <person name="Wagner G."/>
            <person name="Gerber A."/>
            <person name="Zaha A."/>
            <person name="Thompson C."/>
            <person name="Bartholomeu D.C."/>
            <person name="Luckemeyer D.D."/>
            <person name="Bahia D."/>
            <person name="Loreto E."/>
            <person name="Prestes E.B."/>
            <person name="Lima F.M."/>
            <person name="Rodrigues-Luiz G."/>
            <person name="Vallejo G.A."/>
            <person name="Filho J.F."/>
            <person name="Monteiro K.M."/>
            <person name="Tyler K.M."/>
            <person name="de Almeida L.G."/>
            <person name="Ortiz M.F."/>
            <person name="Siervo M.A."/>
            <person name="de Moraes M.H."/>
            <person name="Cunha O.L."/>
            <person name="Mendonca-Neto R."/>
            <person name="Silva R."/>
            <person name="Teixeira S.M."/>
            <person name="Murta S.M."/>
            <person name="Sincero T.C."/>
            <person name="Mendes T.A."/>
            <person name="Urmenyi T.P."/>
            <person name="Silva V.G."/>
            <person name="da Rocha W.D."/>
            <person name="Andersson B."/>
            <person name="Romanha A.J."/>
            <person name="Steindel M."/>
            <person name="de Vasconcelos A.T."/>
            <person name="Grisard E.C."/>
        </authorList>
    </citation>
    <scope>NUCLEOTIDE SEQUENCE [LARGE SCALE GENOMIC DNA]</scope>
    <source>
        <strain evidence="2 3">SC58</strain>
    </source>
</reference>
<proteinExistence type="predicted"/>
<evidence type="ECO:0000313" key="2">
    <source>
        <dbReference type="EMBL" id="ESL08199.1"/>
    </source>
</evidence>
<accession>A0A061IZS9</accession>
<protein>
    <submittedName>
        <fullName evidence="2">Uncharacterized protein</fullName>
    </submittedName>
</protein>
<dbReference type="Proteomes" id="UP000031737">
    <property type="component" value="Unassembled WGS sequence"/>
</dbReference>
<dbReference type="EMBL" id="AUPL01004102">
    <property type="protein sequence ID" value="ESL08199.1"/>
    <property type="molecule type" value="Genomic_DNA"/>
</dbReference>
<gene>
    <name evidence="2" type="ORF">TRSC58_04102</name>
</gene>
<feature type="compositionally biased region" description="Basic and acidic residues" evidence="1">
    <location>
        <begin position="23"/>
        <end position="37"/>
    </location>
</feature>
<feature type="region of interest" description="Disordered" evidence="1">
    <location>
        <begin position="23"/>
        <end position="43"/>
    </location>
</feature>